<evidence type="ECO:0000256" key="7">
    <source>
        <dbReference type="ARBA" id="ARBA00022697"/>
    </source>
</evidence>
<feature type="active site" description="Proton donor" evidence="11">
    <location>
        <position position="206"/>
    </location>
</feature>
<evidence type="ECO:0000256" key="3">
    <source>
        <dbReference type="ARBA" id="ARBA00006753"/>
    </source>
</evidence>
<dbReference type="GO" id="GO:0009088">
    <property type="term" value="P:threonine biosynthetic process"/>
    <property type="evidence" value="ECO:0007669"/>
    <property type="project" value="UniProtKB-UniPathway"/>
</dbReference>
<reference evidence="16 17" key="1">
    <citation type="submission" date="2017-08" db="EMBL/GenBank/DDBJ databases">
        <title>Infants hospitalized years apart are colonized by the same room-sourced microbial strains.</title>
        <authorList>
            <person name="Brooks B."/>
            <person name="Olm M.R."/>
            <person name="Firek B.A."/>
            <person name="Baker R."/>
            <person name="Thomas B.C."/>
            <person name="Morowitz M.J."/>
            <person name="Banfield J.F."/>
        </authorList>
    </citation>
    <scope>NUCLEOTIDE SEQUENCE [LARGE SCALE GENOMIC DNA]</scope>
    <source>
        <strain evidence="16">S2_005_002_R2_29</strain>
    </source>
</reference>
<dbReference type="NCBIfam" id="NF004976">
    <property type="entry name" value="PRK06349.1"/>
    <property type="match status" value="1"/>
</dbReference>
<comment type="pathway">
    <text evidence="2 13">Amino-acid biosynthesis; L-methionine biosynthesis via de novo pathway; L-homoserine from L-aspartate: step 3/3.</text>
</comment>
<evidence type="ECO:0000256" key="1">
    <source>
        <dbReference type="ARBA" id="ARBA00005056"/>
    </source>
</evidence>
<evidence type="ECO:0000256" key="10">
    <source>
        <dbReference type="ARBA" id="ARBA00023167"/>
    </source>
</evidence>
<dbReference type="InterPro" id="IPR019811">
    <property type="entry name" value="HDH_CS"/>
</dbReference>
<keyword evidence="8 12" id="KW-0521">NADP</keyword>
<dbReference type="PANTHER" id="PTHR43331">
    <property type="entry name" value="HOMOSERINE DEHYDROGENASE"/>
    <property type="match status" value="1"/>
</dbReference>
<dbReference type="UniPathway" id="UPA00051">
    <property type="reaction ID" value="UER00465"/>
</dbReference>
<gene>
    <name evidence="16" type="ORF">DI551_03805</name>
</gene>
<dbReference type="InterPro" id="IPR002912">
    <property type="entry name" value="ACT_dom"/>
</dbReference>
<accession>A0A2W5PXL1</accession>
<dbReference type="PROSITE" id="PS51671">
    <property type="entry name" value="ACT"/>
    <property type="match status" value="1"/>
</dbReference>
<evidence type="ECO:0000256" key="13">
    <source>
        <dbReference type="RuleBase" id="RU000579"/>
    </source>
</evidence>
<dbReference type="GO" id="GO:0009086">
    <property type="term" value="P:methionine biosynthetic process"/>
    <property type="evidence" value="ECO:0007669"/>
    <property type="project" value="UniProtKB-KW"/>
</dbReference>
<sequence length="429" mass="45577">MTQPALRIGIAGLGTVGAGVIRILQTHGDEIARRAGRKIDVVAVHAREKDKDRGVDLSQYEWVAQPSAMIEKVDVIVELVGGDSGVAKDLVEHALQKKKHVVTANKALLAKHGFALAELAEKNGASLNFEASVAGGIPIIKALREGFAGNDIKSVSGILNGTCNYILTEMRLSGRDFSDVLYEAQEKGYAEADPSFDVDGIDAAHKITILTALAFGVKPDFDAVDITGIRKITAPDIDFADELGCRIKLLGLARVVNGKIALSLEPCLVPEDAALGSVEGVFNAVMVEGDFIDKAMLEGRGAGAGPTASAVVADLIDLARGYHLPPFGLPVRELKDAAWAKPEDVMASQYLHLRVTDQPGVIADVSAILRDFDISIESLLQRGRDPGQPVSVVITTHDCSLKSIRAAVAKISELKAVSAKPTVLRIETF</sequence>
<organism evidence="16 17">
    <name type="scientific">Micavibrio aeruginosavorus</name>
    <dbReference type="NCBI Taxonomy" id="349221"/>
    <lineage>
        <taxon>Bacteria</taxon>
        <taxon>Pseudomonadati</taxon>
        <taxon>Bdellovibrionota</taxon>
        <taxon>Bdellovibrionia</taxon>
        <taxon>Bdellovibrionales</taxon>
        <taxon>Pseudobdellovibrionaceae</taxon>
        <taxon>Micavibrio</taxon>
    </lineage>
</organism>
<dbReference type="InterPro" id="IPR001342">
    <property type="entry name" value="HDH_cat"/>
</dbReference>
<evidence type="ECO:0000256" key="12">
    <source>
        <dbReference type="PIRSR" id="PIRSR000098-2"/>
    </source>
</evidence>
<dbReference type="FunFam" id="3.30.360.10:FF:000005">
    <property type="entry name" value="Homoserine dehydrogenase"/>
    <property type="match status" value="1"/>
</dbReference>
<dbReference type="EC" id="1.1.1.3" evidence="4 13"/>
<dbReference type="UniPathway" id="UPA00050">
    <property type="reaction ID" value="UER00063"/>
</dbReference>
<protein>
    <recommendedName>
        <fullName evidence="5 13">Homoserine dehydrogenase</fullName>
        <ecNumber evidence="4 13">1.1.1.3</ecNumber>
    </recommendedName>
</protein>
<evidence type="ECO:0000256" key="4">
    <source>
        <dbReference type="ARBA" id="ARBA00013213"/>
    </source>
</evidence>
<dbReference type="EMBL" id="QFQB01000016">
    <property type="protein sequence ID" value="PZQ47203.1"/>
    <property type="molecule type" value="Genomic_DNA"/>
</dbReference>
<dbReference type="CDD" id="cd04881">
    <property type="entry name" value="ACT_HSDH-Hom"/>
    <property type="match status" value="1"/>
</dbReference>
<dbReference type="InterPro" id="IPR045865">
    <property type="entry name" value="ACT-like_dom_sf"/>
</dbReference>
<dbReference type="InterPro" id="IPR036291">
    <property type="entry name" value="NAD(P)-bd_dom_sf"/>
</dbReference>
<dbReference type="Pfam" id="PF01842">
    <property type="entry name" value="ACT"/>
    <property type="match status" value="1"/>
</dbReference>
<dbReference type="Gene3D" id="3.30.70.260">
    <property type="match status" value="1"/>
</dbReference>
<comment type="pathway">
    <text evidence="1 13">Amino-acid biosynthesis; L-threonine biosynthesis; L-threonine from L-aspartate: step 3/5.</text>
</comment>
<name>A0A2W5PXL1_9BACT</name>
<evidence type="ECO:0000256" key="2">
    <source>
        <dbReference type="ARBA" id="ARBA00005062"/>
    </source>
</evidence>
<keyword evidence="7 13" id="KW-0791">Threonine biosynthesis</keyword>
<evidence type="ECO:0000256" key="6">
    <source>
        <dbReference type="ARBA" id="ARBA00022605"/>
    </source>
</evidence>
<keyword evidence="9 13" id="KW-0560">Oxidoreductase</keyword>
<dbReference type="SUPFAM" id="SSF55021">
    <property type="entry name" value="ACT-like"/>
    <property type="match status" value="1"/>
</dbReference>
<dbReference type="Pfam" id="PF03447">
    <property type="entry name" value="NAD_binding_3"/>
    <property type="match status" value="1"/>
</dbReference>
<evidence type="ECO:0000256" key="5">
    <source>
        <dbReference type="ARBA" id="ARBA00013376"/>
    </source>
</evidence>
<dbReference type="AlphaFoldDB" id="A0A2W5PXL1"/>
<dbReference type="GO" id="GO:0050661">
    <property type="term" value="F:NADP binding"/>
    <property type="evidence" value="ECO:0007669"/>
    <property type="project" value="InterPro"/>
</dbReference>
<proteinExistence type="inferred from homology"/>
<keyword evidence="6 13" id="KW-0028">Amino-acid biosynthesis</keyword>
<dbReference type="Gene3D" id="3.40.50.720">
    <property type="entry name" value="NAD(P)-binding Rossmann-like Domain"/>
    <property type="match status" value="1"/>
</dbReference>
<keyword evidence="10 13" id="KW-0486">Methionine biosynthesis</keyword>
<evidence type="ECO:0000256" key="11">
    <source>
        <dbReference type="PIRSR" id="PIRSR000098-1"/>
    </source>
</evidence>
<comment type="caution">
    <text evidence="16">The sequence shown here is derived from an EMBL/GenBank/DDBJ whole genome shotgun (WGS) entry which is preliminary data.</text>
</comment>
<feature type="domain" description="ACT" evidence="15">
    <location>
        <begin position="350"/>
        <end position="426"/>
    </location>
</feature>
<evidence type="ECO:0000313" key="17">
    <source>
        <dbReference type="Proteomes" id="UP000249417"/>
    </source>
</evidence>
<evidence type="ECO:0000256" key="14">
    <source>
        <dbReference type="RuleBase" id="RU004171"/>
    </source>
</evidence>
<dbReference type="SUPFAM" id="SSF55347">
    <property type="entry name" value="Glyceraldehyde-3-phosphate dehydrogenase-like, C-terminal domain"/>
    <property type="match status" value="1"/>
</dbReference>
<dbReference type="PIRSF" id="PIRSF000098">
    <property type="entry name" value="Homoser_dehydrog"/>
    <property type="match status" value="1"/>
</dbReference>
<evidence type="ECO:0000313" key="16">
    <source>
        <dbReference type="EMBL" id="PZQ47203.1"/>
    </source>
</evidence>
<feature type="binding site" evidence="12">
    <location>
        <begin position="11"/>
        <end position="18"/>
    </location>
    <ligand>
        <name>NADP(+)</name>
        <dbReference type="ChEBI" id="CHEBI:58349"/>
    </ligand>
</feature>
<dbReference type="SUPFAM" id="SSF51735">
    <property type="entry name" value="NAD(P)-binding Rossmann-fold domains"/>
    <property type="match status" value="1"/>
</dbReference>
<comment type="catalytic activity">
    <reaction evidence="13">
        <text>L-homoserine + NADP(+) = L-aspartate 4-semialdehyde + NADPH + H(+)</text>
        <dbReference type="Rhea" id="RHEA:15761"/>
        <dbReference type="ChEBI" id="CHEBI:15378"/>
        <dbReference type="ChEBI" id="CHEBI:57476"/>
        <dbReference type="ChEBI" id="CHEBI:57783"/>
        <dbReference type="ChEBI" id="CHEBI:58349"/>
        <dbReference type="ChEBI" id="CHEBI:537519"/>
        <dbReference type="EC" id="1.1.1.3"/>
    </reaction>
</comment>
<dbReference type="Gene3D" id="3.30.360.10">
    <property type="entry name" value="Dihydrodipicolinate Reductase, domain 2"/>
    <property type="match status" value="1"/>
</dbReference>
<feature type="binding site" evidence="12">
    <location>
        <position position="191"/>
    </location>
    <ligand>
        <name>L-homoserine</name>
        <dbReference type="ChEBI" id="CHEBI:57476"/>
    </ligand>
</feature>
<evidence type="ECO:0000256" key="8">
    <source>
        <dbReference type="ARBA" id="ARBA00022857"/>
    </source>
</evidence>
<comment type="similarity">
    <text evidence="3 14">Belongs to the homoserine dehydrogenase family.</text>
</comment>
<evidence type="ECO:0000256" key="9">
    <source>
        <dbReference type="ARBA" id="ARBA00023002"/>
    </source>
</evidence>
<dbReference type="InterPro" id="IPR016204">
    <property type="entry name" value="HDH"/>
</dbReference>
<dbReference type="PANTHER" id="PTHR43331:SF1">
    <property type="entry name" value="HOMOSERINE DEHYDROGENASE"/>
    <property type="match status" value="1"/>
</dbReference>
<feature type="binding site" evidence="12">
    <location>
        <position position="106"/>
    </location>
    <ligand>
        <name>NADPH</name>
        <dbReference type="ChEBI" id="CHEBI:57783"/>
    </ligand>
</feature>
<dbReference type="Proteomes" id="UP000249417">
    <property type="component" value="Unassembled WGS sequence"/>
</dbReference>
<evidence type="ECO:0000259" key="15">
    <source>
        <dbReference type="PROSITE" id="PS51671"/>
    </source>
</evidence>
<dbReference type="GO" id="GO:0004412">
    <property type="term" value="F:homoserine dehydrogenase activity"/>
    <property type="evidence" value="ECO:0007669"/>
    <property type="project" value="UniProtKB-EC"/>
</dbReference>
<dbReference type="PROSITE" id="PS01042">
    <property type="entry name" value="HOMOSER_DHGENASE"/>
    <property type="match status" value="1"/>
</dbReference>
<dbReference type="Pfam" id="PF00742">
    <property type="entry name" value="Homoserine_dh"/>
    <property type="match status" value="1"/>
</dbReference>
<dbReference type="InterPro" id="IPR005106">
    <property type="entry name" value="Asp/hSer_DH_NAD-bd"/>
</dbReference>